<name>A0A1W0X695_HYPEX</name>
<reference evidence="13" key="1">
    <citation type="submission" date="2017-01" db="EMBL/GenBank/DDBJ databases">
        <title>Comparative genomics of anhydrobiosis in the tardigrade Hypsibius dujardini.</title>
        <authorList>
            <person name="Yoshida Y."/>
            <person name="Koutsovoulos G."/>
            <person name="Laetsch D."/>
            <person name="Stevens L."/>
            <person name="Kumar S."/>
            <person name="Horikawa D."/>
            <person name="Ishino K."/>
            <person name="Komine S."/>
            <person name="Tomita M."/>
            <person name="Blaxter M."/>
            <person name="Arakawa K."/>
        </authorList>
    </citation>
    <scope>NUCLEOTIDE SEQUENCE [LARGE SCALE GENOMIC DNA]</scope>
    <source>
        <strain evidence="13">Z151</strain>
    </source>
</reference>
<evidence type="ECO:0000256" key="2">
    <source>
        <dbReference type="ARBA" id="ARBA00022475"/>
    </source>
</evidence>
<keyword evidence="4 10" id="KW-1133">Transmembrane helix</keyword>
<evidence type="ECO:0000256" key="4">
    <source>
        <dbReference type="ARBA" id="ARBA00022989"/>
    </source>
</evidence>
<evidence type="ECO:0000256" key="8">
    <source>
        <dbReference type="ARBA" id="ARBA00023224"/>
    </source>
</evidence>
<protein>
    <recommendedName>
        <fullName evidence="11">G-protein coupled receptors family 1 profile domain-containing protein</fullName>
    </recommendedName>
</protein>
<dbReference type="Proteomes" id="UP000192578">
    <property type="component" value="Unassembled WGS sequence"/>
</dbReference>
<feature type="domain" description="G-protein coupled receptors family 1 profile" evidence="11">
    <location>
        <begin position="43"/>
        <end position="292"/>
    </location>
</feature>
<evidence type="ECO:0000313" key="13">
    <source>
        <dbReference type="Proteomes" id="UP000192578"/>
    </source>
</evidence>
<dbReference type="PROSITE" id="PS50262">
    <property type="entry name" value="G_PROTEIN_RECEP_F1_2"/>
    <property type="match status" value="1"/>
</dbReference>
<dbReference type="PANTHER" id="PTHR24228">
    <property type="entry name" value="B2 BRADYKININ RECEPTOR/ANGIOTENSIN II RECEPTOR"/>
    <property type="match status" value="1"/>
</dbReference>
<evidence type="ECO:0000259" key="11">
    <source>
        <dbReference type="PROSITE" id="PS50262"/>
    </source>
</evidence>
<dbReference type="InterPro" id="IPR017452">
    <property type="entry name" value="GPCR_Rhodpsn_7TM"/>
</dbReference>
<dbReference type="CDD" id="cd00637">
    <property type="entry name" value="7tm_classA_rhodopsin-like"/>
    <property type="match status" value="1"/>
</dbReference>
<accession>A0A1W0X695</accession>
<evidence type="ECO:0000256" key="7">
    <source>
        <dbReference type="ARBA" id="ARBA00023170"/>
    </source>
</evidence>
<keyword evidence="7" id="KW-0675">Receptor</keyword>
<keyword evidence="3 10" id="KW-0812">Transmembrane</keyword>
<dbReference type="GO" id="GO:0004930">
    <property type="term" value="F:G protein-coupled receptor activity"/>
    <property type="evidence" value="ECO:0007669"/>
    <property type="project" value="UniProtKB-KW"/>
</dbReference>
<organism evidence="12 13">
    <name type="scientific">Hypsibius exemplaris</name>
    <name type="common">Freshwater tardigrade</name>
    <dbReference type="NCBI Taxonomy" id="2072580"/>
    <lineage>
        <taxon>Eukaryota</taxon>
        <taxon>Metazoa</taxon>
        <taxon>Ecdysozoa</taxon>
        <taxon>Tardigrada</taxon>
        <taxon>Eutardigrada</taxon>
        <taxon>Parachela</taxon>
        <taxon>Hypsibioidea</taxon>
        <taxon>Hypsibiidae</taxon>
        <taxon>Hypsibius</taxon>
    </lineage>
</organism>
<evidence type="ECO:0000256" key="3">
    <source>
        <dbReference type="ARBA" id="ARBA00022692"/>
    </source>
</evidence>
<proteinExistence type="predicted"/>
<keyword evidence="13" id="KW-1185">Reference proteome</keyword>
<dbReference type="GO" id="GO:0005886">
    <property type="term" value="C:plasma membrane"/>
    <property type="evidence" value="ECO:0007669"/>
    <property type="project" value="UniProtKB-SubCell"/>
</dbReference>
<dbReference type="Gene3D" id="1.20.1070.10">
    <property type="entry name" value="Rhodopsin 7-helix transmembrane proteins"/>
    <property type="match status" value="1"/>
</dbReference>
<evidence type="ECO:0000256" key="6">
    <source>
        <dbReference type="ARBA" id="ARBA00023136"/>
    </source>
</evidence>
<feature type="transmembrane region" description="Helical" evidence="10">
    <location>
        <begin position="238"/>
        <end position="263"/>
    </location>
</feature>
<keyword evidence="6 10" id="KW-0472">Membrane</keyword>
<evidence type="ECO:0000256" key="9">
    <source>
        <dbReference type="SAM" id="MobiDB-lite"/>
    </source>
</evidence>
<keyword evidence="2" id="KW-1003">Cell membrane</keyword>
<comment type="caution">
    <text evidence="12">The sequence shown here is derived from an EMBL/GenBank/DDBJ whole genome shotgun (WGS) entry which is preliminary data.</text>
</comment>
<sequence length="353" mass="39433">MNNSTDFWLASNITNITNSIDQDNSVLGWTIAVLLTNCCGALSNVLLLLTLILHKPLRQSSSSSLIIHTVCLDLYICAFAVPVSAIPIYLGPRYELPRWFCQYQSLYVQMMYQTEMYAATMLALHRVVASVSPRLFVRMTTTAAIFWMNALPWMIALVNCLLLAVGHLGYKMVFNHLNGGCTIALSGRGASLALAYTVVGIYIPTAVMGFSYGMFLLKTCRSSGFKRSNRVRRRRLELSRTMLILFVWHCVSLYPPSIMVGLFPHAYNTNLELQLACKFMGNSCSAINPVFCWSSSKLFQDGTAAVLHNLRRRPDGPVSDLAACEQFERKPSEQSGNLQSNPETFRTDREHAG</sequence>
<feature type="transmembrane region" description="Helical" evidence="10">
    <location>
        <begin position="190"/>
        <end position="217"/>
    </location>
</feature>
<evidence type="ECO:0000256" key="5">
    <source>
        <dbReference type="ARBA" id="ARBA00023040"/>
    </source>
</evidence>
<dbReference type="Pfam" id="PF00001">
    <property type="entry name" value="7tm_1"/>
    <property type="match status" value="1"/>
</dbReference>
<evidence type="ECO:0000313" key="12">
    <source>
        <dbReference type="EMBL" id="OQV23005.1"/>
    </source>
</evidence>
<dbReference type="PANTHER" id="PTHR24228:SF59">
    <property type="entry name" value="NEUROPEPTIDE RECEPTOR 15"/>
    <property type="match status" value="1"/>
</dbReference>
<dbReference type="EMBL" id="MTYJ01000014">
    <property type="protein sequence ID" value="OQV23005.1"/>
    <property type="molecule type" value="Genomic_DNA"/>
</dbReference>
<feature type="region of interest" description="Disordered" evidence="9">
    <location>
        <begin position="328"/>
        <end position="353"/>
    </location>
</feature>
<evidence type="ECO:0000256" key="1">
    <source>
        <dbReference type="ARBA" id="ARBA00004651"/>
    </source>
</evidence>
<comment type="subcellular location">
    <subcellularLocation>
        <location evidence="1">Cell membrane</location>
        <topology evidence="1">Multi-pass membrane protein</topology>
    </subcellularLocation>
</comment>
<feature type="transmembrane region" description="Helical" evidence="10">
    <location>
        <begin position="26"/>
        <end position="53"/>
    </location>
</feature>
<dbReference type="SUPFAM" id="SSF81321">
    <property type="entry name" value="Family A G protein-coupled receptor-like"/>
    <property type="match status" value="1"/>
</dbReference>
<feature type="transmembrane region" description="Helical" evidence="10">
    <location>
        <begin position="65"/>
        <end position="90"/>
    </location>
</feature>
<feature type="compositionally biased region" description="Polar residues" evidence="9">
    <location>
        <begin position="333"/>
        <end position="344"/>
    </location>
</feature>
<dbReference type="AlphaFoldDB" id="A0A1W0X695"/>
<gene>
    <name evidence="12" type="ORF">BV898_03055</name>
</gene>
<evidence type="ECO:0000256" key="10">
    <source>
        <dbReference type="SAM" id="Phobius"/>
    </source>
</evidence>
<dbReference type="InterPro" id="IPR000276">
    <property type="entry name" value="GPCR_Rhodpsn"/>
</dbReference>
<keyword evidence="5" id="KW-0297">G-protein coupled receptor</keyword>
<keyword evidence="8" id="KW-0807">Transducer</keyword>
<feature type="transmembrane region" description="Helical" evidence="10">
    <location>
        <begin position="150"/>
        <end position="170"/>
    </location>
</feature>
<feature type="transmembrane region" description="Helical" evidence="10">
    <location>
        <begin position="110"/>
        <end position="129"/>
    </location>
</feature>